<keyword evidence="1" id="KW-0175">Coiled coil</keyword>
<dbReference type="PANTHER" id="PTHR38790">
    <property type="entry name" value="2EXR DOMAIN-CONTAINING PROTEIN-RELATED"/>
    <property type="match status" value="1"/>
</dbReference>
<feature type="domain" description="DUF7730" evidence="3">
    <location>
        <begin position="88"/>
        <end position="249"/>
    </location>
</feature>
<proteinExistence type="predicted"/>
<evidence type="ECO:0000259" key="3">
    <source>
        <dbReference type="Pfam" id="PF24864"/>
    </source>
</evidence>
<feature type="compositionally biased region" description="Low complexity" evidence="2">
    <location>
        <begin position="65"/>
        <end position="82"/>
    </location>
</feature>
<dbReference type="Proteomes" id="UP001161757">
    <property type="component" value="Unassembled WGS sequence"/>
</dbReference>
<name>A0AAN6EVL4_EXODE</name>
<sequence length="377" mass="42907">MPPTKFIDLTVIGKTVYTERDGFLVPLGTERTNMSSNAPKRIRLLPHRNRQHVLRKIPQPRSMATSSVQVQPQTSSTQSTSPAKPFPFLDLPGELKNKIYDLVIPTTRVVVTGSHPKKDLETLKWMFPNKEHKTRVRLLGEVTGDTERASMALLLTCRQMNEEVVTFIYSRTTFCFDRMVVLNKFLNVIPGAAAKSIGKLEITHVGYGEPQWIRDREWKLRHDEKWAKTLKRIQQEMTSLTTLVLDLTLFDWPCRLEIDESWAKPLLDLAEDGLERVNVKLVHDRFDPNMAAATAKELENKMMSTDGKQKKLREAEAKAAMEKKQREAARTKALRSLKIRMPLGDKTMAKNVLAKKVVKTQGLEQFAKAEPGVAYCG</sequence>
<dbReference type="Pfam" id="PF24864">
    <property type="entry name" value="DUF7730"/>
    <property type="match status" value="1"/>
</dbReference>
<dbReference type="AlphaFoldDB" id="A0AAN6EVL4"/>
<comment type="caution">
    <text evidence="4">The sequence shown here is derived from an EMBL/GenBank/DDBJ whole genome shotgun (WGS) entry which is preliminary data.</text>
</comment>
<evidence type="ECO:0000313" key="5">
    <source>
        <dbReference type="Proteomes" id="UP001161757"/>
    </source>
</evidence>
<feature type="coiled-coil region" evidence="1">
    <location>
        <begin position="295"/>
        <end position="334"/>
    </location>
</feature>
<accession>A0AAN6EVL4</accession>
<protein>
    <recommendedName>
        <fullName evidence="3">DUF7730 domain-containing protein</fullName>
    </recommendedName>
</protein>
<evidence type="ECO:0000256" key="2">
    <source>
        <dbReference type="SAM" id="MobiDB-lite"/>
    </source>
</evidence>
<dbReference type="InterPro" id="IPR056632">
    <property type="entry name" value="DUF7730"/>
</dbReference>
<organism evidence="4 5">
    <name type="scientific">Exophiala dermatitidis</name>
    <name type="common">Black yeast-like fungus</name>
    <name type="synonym">Wangiella dermatitidis</name>
    <dbReference type="NCBI Taxonomy" id="5970"/>
    <lineage>
        <taxon>Eukaryota</taxon>
        <taxon>Fungi</taxon>
        <taxon>Dikarya</taxon>
        <taxon>Ascomycota</taxon>
        <taxon>Pezizomycotina</taxon>
        <taxon>Eurotiomycetes</taxon>
        <taxon>Chaetothyriomycetidae</taxon>
        <taxon>Chaetothyriales</taxon>
        <taxon>Herpotrichiellaceae</taxon>
        <taxon>Exophiala</taxon>
    </lineage>
</organism>
<evidence type="ECO:0000256" key="1">
    <source>
        <dbReference type="SAM" id="Coils"/>
    </source>
</evidence>
<reference evidence="4" key="1">
    <citation type="submission" date="2023-01" db="EMBL/GenBank/DDBJ databases">
        <title>Exophiala dermititidis isolated from Cystic Fibrosis Patient.</title>
        <authorList>
            <person name="Kurbessoian T."/>
            <person name="Crocker A."/>
            <person name="Murante D."/>
            <person name="Hogan D.A."/>
            <person name="Stajich J.E."/>
        </authorList>
    </citation>
    <scope>NUCLEOTIDE SEQUENCE</scope>
    <source>
        <strain evidence="4">Ex8</strain>
    </source>
</reference>
<evidence type="ECO:0000313" key="4">
    <source>
        <dbReference type="EMBL" id="KAJ8992163.1"/>
    </source>
</evidence>
<feature type="region of interest" description="Disordered" evidence="2">
    <location>
        <begin position="58"/>
        <end position="85"/>
    </location>
</feature>
<gene>
    <name evidence="4" type="ORF">HRR80_004056</name>
</gene>
<dbReference type="EMBL" id="JAJGCB010000006">
    <property type="protein sequence ID" value="KAJ8992163.1"/>
    <property type="molecule type" value="Genomic_DNA"/>
</dbReference>